<reference evidence="2" key="1">
    <citation type="journal article" date="2020" name="Stud. Mycol.">
        <title>101 Dothideomycetes genomes: a test case for predicting lifestyles and emergence of pathogens.</title>
        <authorList>
            <person name="Haridas S."/>
            <person name="Albert R."/>
            <person name="Binder M."/>
            <person name="Bloem J."/>
            <person name="Labutti K."/>
            <person name="Salamov A."/>
            <person name="Andreopoulos B."/>
            <person name="Baker S."/>
            <person name="Barry K."/>
            <person name="Bills G."/>
            <person name="Bluhm B."/>
            <person name="Cannon C."/>
            <person name="Castanera R."/>
            <person name="Culley D."/>
            <person name="Daum C."/>
            <person name="Ezra D."/>
            <person name="Gonzalez J."/>
            <person name="Henrissat B."/>
            <person name="Kuo A."/>
            <person name="Liang C."/>
            <person name="Lipzen A."/>
            <person name="Lutzoni F."/>
            <person name="Magnuson J."/>
            <person name="Mondo S."/>
            <person name="Nolan M."/>
            <person name="Ohm R."/>
            <person name="Pangilinan J."/>
            <person name="Park H.-J."/>
            <person name="Ramirez L."/>
            <person name="Alfaro M."/>
            <person name="Sun H."/>
            <person name="Tritt A."/>
            <person name="Yoshinaga Y."/>
            <person name="Zwiers L.-H."/>
            <person name="Turgeon B."/>
            <person name="Goodwin S."/>
            <person name="Spatafora J."/>
            <person name="Crous P."/>
            <person name="Grigoriev I."/>
        </authorList>
    </citation>
    <scope>NUCLEOTIDE SEQUENCE</scope>
    <source>
        <strain evidence="2">CBS 115976</strain>
    </source>
</reference>
<name>A0A6A6TZI3_9PEZI</name>
<dbReference type="Proteomes" id="UP000799302">
    <property type="component" value="Unassembled WGS sequence"/>
</dbReference>
<feature type="compositionally biased region" description="Polar residues" evidence="1">
    <location>
        <begin position="198"/>
        <end position="208"/>
    </location>
</feature>
<proteinExistence type="predicted"/>
<accession>A0A6A6TZI3</accession>
<keyword evidence="3" id="KW-1185">Reference proteome</keyword>
<evidence type="ECO:0000313" key="3">
    <source>
        <dbReference type="Proteomes" id="UP000799302"/>
    </source>
</evidence>
<gene>
    <name evidence="2" type="ORF">BT63DRAFT_418212</name>
</gene>
<feature type="compositionally biased region" description="Polar residues" evidence="1">
    <location>
        <begin position="221"/>
        <end position="231"/>
    </location>
</feature>
<evidence type="ECO:0000313" key="2">
    <source>
        <dbReference type="EMBL" id="KAF2664074.1"/>
    </source>
</evidence>
<evidence type="ECO:0000256" key="1">
    <source>
        <dbReference type="SAM" id="MobiDB-lite"/>
    </source>
</evidence>
<organism evidence="2 3">
    <name type="scientific">Microthyrium microscopicum</name>
    <dbReference type="NCBI Taxonomy" id="703497"/>
    <lineage>
        <taxon>Eukaryota</taxon>
        <taxon>Fungi</taxon>
        <taxon>Dikarya</taxon>
        <taxon>Ascomycota</taxon>
        <taxon>Pezizomycotina</taxon>
        <taxon>Dothideomycetes</taxon>
        <taxon>Dothideomycetes incertae sedis</taxon>
        <taxon>Microthyriales</taxon>
        <taxon>Microthyriaceae</taxon>
        <taxon>Microthyrium</taxon>
    </lineage>
</organism>
<feature type="compositionally biased region" description="Pro residues" evidence="1">
    <location>
        <begin position="278"/>
        <end position="288"/>
    </location>
</feature>
<dbReference type="EMBL" id="MU004243">
    <property type="protein sequence ID" value="KAF2664074.1"/>
    <property type="molecule type" value="Genomic_DNA"/>
</dbReference>
<protein>
    <submittedName>
        <fullName evidence="2">Uncharacterized protein</fullName>
    </submittedName>
</protein>
<dbReference type="OrthoDB" id="3934466at2759"/>
<feature type="region of interest" description="Disordered" evidence="1">
    <location>
        <begin position="196"/>
        <end position="215"/>
    </location>
</feature>
<feature type="region of interest" description="Disordered" evidence="1">
    <location>
        <begin position="221"/>
        <end position="293"/>
    </location>
</feature>
<dbReference type="AlphaFoldDB" id="A0A6A6TZI3"/>
<sequence length="399" mass="44048">MSDFSGFNFDIPALPQGQYRSTYLAPSRPHVSRERSNSLPVGLATLNKEEADMLFSAAERATARRRRLCSVDTPSWSPKDNVDPLAFPSTSTIKPSPLNDIRIPALSVSEAEYTEWPIRNAQFNGSGYEPVPSPPADIIFKSLPISPVSPTKRQVSTRSLKSYADGLFQFTQTRLVSNIPRMPPTPAKIMDEEPVLVSSATQHSQRPSFESRFSDWSCATQSRRESLTITTPPAYDMDPTLMSPDSFFADLEHTPRQKPSRWSDASGYASSETYDPPSSSPPPTPPSRMPKASPMEEFSYFTNFDQYLDRDDSQHIQIVSDGDQPESLAINLSPVESSSHSPLTPPPVLRQRAETVIRAPLFSRSCTPGARIVHSSPSTPFHVAELAVQIPPWLVGAIG</sequence>